<sequence>MSSSASYECSLHGQIPDKLKPKLIERLIGLTGGEDFQSEIYEHEIGFIPTVETPIGPARNEDVMLKLRASISENVDLLKRNWQLCLYGHPEPRTGRNVTVRPMIYVNMKGDAFKYMSNLGYTFGFEYVRKGHAFVYKDLFRITVTQIFKFETPQDLSTLHLLDPTNTWLVEVSSISIIQEAVSKTVEEINNFKALFTGIVDLGYVDHLYLLNKVTYRS</sequence>
<dbReference type="Proteomes" id="UP001479436">
    <property type="component" value="Unassembled WGS sequence"/>
</dbReference>
<comment type="caution">
    <text evidence="9">The sequence shown here is derived from an EMBL/GenBank/DDBJ whole genome shotgun (WGS) entry which is preliminary data.</text>
</comment>
<keyword evidence="10" id="KW-1185">Reference proteome</keyword>
<gene>
    <name evidence="8" type="primary">MED18</name>
    <name evidence="9" type="ORF">K7432_011729</name>
</gene>
<proteinExistence type="inferred from homology"/>
<evidence type="ECO:0000256" key="3">
    <source>
        <dbReference type="ARBA" id="ARBA00019612"/>
    </source>
</evidence>
<keyword evidence="5 8" id="KW-0804">Transcription</keyword>
<comment type="similarity">
    <text evidence="2 8">Belongs to the Mediator complex subunit 18 family.</text>
</comment>
<reference evidence="9 10" key="1">
    <citation type="submission" date="2023-04" db="EMBL/GenBank/DDBJ databases">
        <title>Genome of Basidiobolus ranarum AG-B5.</title>
        <authorList>
            <person name="Stajich J.E."/>
            <person name="Carter-House D."/>
            <person name="Gryganskyi A."/>
        </authorList>
    </citation>
    <scope>NUCLEOTIDE SEQUENCE [LARGE SCALE GENOMIC DNA]</scope>
    <source>
        <strain evidence="9 10">AG-B5</strain>
    </source>
</reference>
<evidence type="ECO:0000313" key="9">
    <source>
        <dbReference type="EMBL" id="KAK9762482.1"/>
    </source>
</evidence>
<dbReference type="InterPro" id="IPR019095">
    <property type="entry name" value="Mediator_Med18"/>
</dbReference>
<keyword evidence="4 8" id="KW-0805">Transcription regulation</keyword>
<dbReference type="Gene3D" id="2.40.320.10">
    <property type="entry name" value="Hypothetical Protein Pfu-838710-001"/>
    <property type="match status" value="1"/>
</dbReference>
<keyword evidence="8" id="KW-0010">Activator</keyword>
<dbReference type="Pfam" id="PF09637">
    <property type="entry name" value="Med18"/>
    <property type="match status" value="1"/>
</dbReference>
<name>A0ABR2WLX9_9FUNG</name>
<dbReference type="EMBL" id="JASJQH010000941">
    <property type="protein sequence ID" value="KAK9762482.1"/>
    <property type="molecule type" value="Genomic_DNA"/>
</dbReference>
<comment type="subunit">
    <text evidence="8">Component of the Mediator complex.</text>
</comment>
<accession>A0ABR2WLX9</accession>
<dbReference type="PANTHER" id="PTHR13321">
    <property type="entry name" value="MEDIATOR OF RNA POLYMERASE II TRANSCRIPTION, SUBUNIT 18"/>
    <property type="match status" value="1"/>
</dbReference>
<comment type="function">
    <text evidence="8">Component of the Mediator complex, a coactivator involved in the regulated transcription of nearly all RNA polymerase II-dependent genes. Mediator functions as a bridge to convey information from gene-specific regulatory proteins to the basal RNA polymerase II transcription machinery. Mediator is recruited to promoters by direct interactions with regulatory proteins and serves as a scaffold for the assembly of a functional preinitiation complex with RNA polymerase II and the general transcription factors.</text>
</comment>
<evidence type="ECO:0000256" key="2">
    <source>
        <dbReference type="ARBA" id="ARBA00009814"/>
    </source>
</evidence>
<keyword evidence="6 8" id="KW-0539">Nucleus</keyword>
<protein>
    <recommendedName>
        <fullName evidence="3 8">Mediator of RNA polymerase II transcription subunit 18</fullName>
    </recommendedName>
    <alternativeName>
        <fullName evidence="7 8">Mediator complex subunit 18</fullName>
    </alternativeName>
</protein>
<evidence type="ECO:0000256" key="4">
    <source>
        <dbReference type="ARBA" id="ARBA00023015"/>
    </source>
</evidence>
<evidence type="ECO:0000256" key="5">
    <source>
        <dbReference type="ARBA" id="ARBA00023163"/>
    </source>
</evidence>
<comment type="subcellular location">
    <subcellularLocation>
        <location evidence="1 8">Nucleus</location>
    </subcellularLocation>
</comment>
<evidence type="ECO:0000256" key="7">
    <source>
        <dbReference type="ARBA" id="ARBA00032012"/>
    </source>
</evidence>
<evidence type="ECO:0000256" key="1">
    <source>
        <dbReference type="ARBA" id="ARBA00004123"/>
    </source>
</evidence>
<evidence type="ECO:0000256" key="6">
    <source>
        <dbReference type="ARBA" id="ARBA00023242"/>
    </source>
</evidence>
<organism evidence="9 10">
    <name type="scientific">Basidiobolus ranarum</name>
    <dbReference type="NCBI Taxonomy" id="34480"/>
    <lineage>
        <taxon>Eukaryota</taxon>
        <taxon>Fungi</taxon>
        <taxon>Fungi incertae sedis</taxon>
        <taxon>Zoopagomycota</taxon>
        <taxon>Entomophthoromycotina</taxon>
        <taxon>Basidiobolomycetes</taxon>
        <taxon>Basidiobolales</taxon>
        <taxon>Basidiobolaceae</taxon>
        <taxon>Basidiobolus</taxon>
    </lineage>
</organism>
<evidence type="ECO:0000256" key="8">
    <source>
        <dbReference type="RuleBase" id="RU364150"/>
    </source>
</evidence>
<evidence type="ECO:0000313" key="10">
    <source>
        <dbReference type="Proteomes" id="UP001479436"/>
    </source>
</evidence>
<dbReference type="PANTHER" id="PTHR13321:SF2">
    <property type="entry name" value="MEDIATOR OF RNA POLYMERASE II TRANSCRIPTION SUBUNIT 18"/>
    <property type="match status" value="1"/>
</dbReference>